<keyword evidence="8" id="KW-0106">Calcium</keyword>
<keyword evidence="9" id="KW-0482">Metalloprotease</keyword>
<evidence type="ECO:0000256" key="7">
    <source>
        <dbReference type="ARBA" id="ARBA00022833"/>
    </source>
</evidence>
<keyword evidence="6" id="KW-0378">Hydrolase</keyword>
<dbReference type="Pfam" id="PF00045">
    <property type="entry name" value="Hemopexin"/>
    <property type="match status" value="2"/>
</dbReference>
<dbReference type="SUPFAM" id="SSF55486">
    <property type="entry name" value="Metalloproteases ('zincins'), catalytic domain"/>
    <property type="match status" value="1"/>
</dbReference>
<dbReference type="InterPro" id="IPR036365">
    <property type="entry name" value="PGBD-like_sf"/>
</dbReference>
<evidence type="ECO:0000259" key="12">
    <source>
        <dbReference type="SMART" id="SM00235"/>
    </source>
</evidence>
<comment type="similarity">
    <text evidence="2">Belongs to the peptidase M10A family.</text>
</comment>
<evidence type="ECO:0000256" key="4">
    <source>
        <dbReference type="ARBA" id="ARBA00022723"/>
    </source>
</evidence>
<dbReference type="InterPro" id="IPR021190">
    <property type="entry name" value="Pept_M10A"/>
</dbReference>
<feature type="chain" id="PRO_5045162228" description="Peptidase metallopeptidase domain-containing protein" evidence="11">
    <location>
        <begin position="17"/>
        <end position="520"/>
    </location>
</feature>
<evidence type="ECO:0000256" key="5">
    <source>
        <dbReference type="ARBA" id="ARBA00022729"/>
    </source>
</evidence>
<dbReference type="InterPro" id="IPR024079">
    <property type="entry name" value="MetalloPept_cat_dom_sf"/>
</dbReference>
<organism evidence="13 14">
    <name type="scientific">Polyplax serrata</name>
    <name type="common">Common mouse louse</name>
    <dbReference type="NCBI Taxonomy" id="468196"/>
    <lineage>
        <taxon>Eukaryota</taxon>
        <taxon>Metazoa</taxon>
        <taxon>Ecdysozoa</taxon>
        <taxon>Arthropoda</taxon>
        <taxon>Hexapoda</taxon>
        <taxon>Insecta</taxon>
        <taxon>Pterygota</taxon>
        <taxon>Neoptera</taxon>
        <taxon>Paraneoptera</taxon>
        <taxon>Psocodea</taxon>
        <taxon>Troctomorpha</taxon>
        <taxon>Phthiraptera</taxon>
        <taxon>Anoplura</taxon>
        <taxon>Polyplacidae</taxon>
        <taxon>Polyplax</taxon>
    </lineage>
</organism>
<keyword evidence="5 11" id="KW-0732">Signal</keyword>
<dbReference type="InterPro" id="IPR006026">
    <property type="entry name" value="Peptidase_Metallo"/>
</dbReference>
<dbReference type="Proteomes" id="UP001359485">
    <property type="component" value="Unassembled WGS sequence"/>
</dbReference>
<dbReference type="Gene3D" id="2.110.10.10">
    <property type="entry name" value="Hemopexin-like domain"/>
    <property type="match status" value="1"/>
</dbReference>
<dbReference type="CDD" id="cd04278">
    <property type="entry name" value="ZnMc_MMP"/>
    <property type="match status" value="1"/>
</dbReference>
<dbReference type="InterPro" id="IPR002477">
    <property type="entry name" value="Peptidoglycan-bd-like"/>
</dbReference>
<dbReference type="PRINTS" id="PR00138">
    <property type="entry name" value="MATRIXIN"/>
</dbReference>
<dbReference type="Pfam" id="PF01471">
    <property type="entry name" value="PG_binding_1"/>
    <property type="match status" value="1"/>
</dbReference>
<dbReference type="SUPFAM" id="SSF50923">
    <property type="entry name" value="Hemopexin-like domain"/>
    <property type="match status" value="1"/>
</dbReference>
<evidence type="ECO:0000313" key="14">
    <source>
        <dbReference type="Proteomes" id="UP001359485"/>
    </source>
</evidence>
<evidence type="ECO:0000256" key="2">
    <source>
        <dbReference type="ARBA" id="ARBA00010370"/>
    </source>
</evidence>
<evidence type="ECO:0000256" key="10">
    <source>
        <dbReference type="PROSITE-ProRule" id="PRU01011"/>
    </source>
</evidence>
<dbReference type="PANTHER" id="PTHR10201:SF291">
    <property type="entry name" value="MATRIX METALLOPROTEINASE 1, ISOFORM C-RELATED"/>
    <property type="match status" value="1"/>
</dbReference>
<dbReference type="EMBL" id="JAWJWF010000004">
    <property type="protein sequence ID" value="KAK6633347.1"/>
    <property type="molecule type" value="Genomic_DNA"/>
</dbReference>
<dbReference type="InterPro" id="IPR018486">
    <property type="entry name" value="Hemopexin_CS"/>
</dbReference>
<feature type="domain" description="Peptidase metallopeptidase" evidence="12">
    <location>
        <begin position="109"/>
        <end position="272"/>
    </location>
</feature>
<dbReference type="Pfam" id="PF00413">
    <property type="entry name" value="Peptidase_M10"/>
    <property type="match status" value="1"/>
</dbReference>
<dbReference type="PROSITE" id="PS00024">
    <property type="entry name" value="HEMOPEXIN"/>
    <property type="match status" value="1"/>
</dbReference>
<dbReference type="InterPro" id="IPR033739">
    <property type="entry name" value="M10A_MMP"/>
</dbReference>
<dbReference type="InterPro" id="IPR036375">
    <property type="entry name" value="Hemopexin-like_dom_sf"/>
</dbReference>
<dbReference type="SMART" id="SM00120">
    <property type="entry name" value="HX"/>
    <property type="match status" value="2"/>
</dbReference>
<dbReference type="SUPFAM" id="SSF47090">
    <property type="entry name" value="PGBD-like"/>
    <property type="match status" value="1"/>
</dbReference>
<keyword evidence="7" id="KW-0862">Zinc</keyword>
<proteinExistence type="inferred from homology"/>
<evidence type="ECO:0000256" key="11">
    <source>
        <dbReference type="SAM" id="SignalP"/>
    </source>
</evidence>
<keyword evidence="14" id="KW-1185">Reference proteome</keyword>
<keyword evidence="4" id="KW-0479">Metal-binding</keyword>
<accession>A0ABR1B1F9</accession>
<reference evidence="13 14" key="1">
    <citation type="submission" date="2023-09" db="EMBL/GenBank/DDBJ databases">
        <title>Genomes of two closely related lineages of the louse Polyplax serrata with different host specificities.</title>
        <authorList>
            <person name="Martinu J."/>
            <person name="Tarabai H."/>
            <person name="Stefka J."/>
            <person name="Hypsa V."/>
        </authorList>
    </citation>
    <scope>NUCLEOTIDE SEQUENCE [LARGE SCALE GENOMIC DNA]</scope>
    <source>
        <strain evidence="13">98ZLc_SE</strain>
    </source>
</reference>
<evidence type="ECO:0000256" key="6">
    <source>
        <dbReference type="ARBA" id="ARBA00022801"/>
    </source>
</evidence>
<evidence type="ECO:0000256" key="8">
    <source>
        <dbReference type="ARBA" id="ARBA00022837"/>
    </source>
</evidence>
<feature type="repeat" description="Hemopexin" evidence="10">
    <location>
        <begin position="376"/>
        <end position="420"/>
    </location>
</feature>
<evidence type="ECO:0000313" key="13">
    <source>
        <dbReference type="EMBL" id="KAK6633347.1"/>
    </source>
</evidence>
<dbReference type="SMART" id="SM00235">
    <property type="entry name" value="ZnMc"/>
    <property type="match status" value="1"/>
</dbReference>
<dbReference type="PROSITE" id="PS51642">
    <property type="entry name" value="HEMOPEXIN_2"/>
    <property type="match status" value="1"/>
</dbReference>
<name>A0ABR1B1F9_POLSC</name>
<dbReference type="PANTHER" id="PTHR10201">
    <property type="entry name" value="MATRIX METALLOPROTEINASE"/>
    <property type="match status" value="1"/>
</dbReference>
<evidence type="ECO:0000256" key="3">
    <source>
        <dbReference type="ARBA" id="ARBA00022670"/>
    </source>
</evidence>
<evidence type="ECO:0000256" key="9">
    <source>
        <dbReference type="ARBA" id="ARBA00023049"/>
    </source>
</evidence>
<feature type="signal peptide" evidence="11">
    <location>
        <begin position="1"/>
        <end position="16"/>
    </location>
</feature>
<protein>
    <recommendedName>
        <fullName evidence="12">Peptidase metallopeptidase domain-containing protein</fullName>
    </recommendedName>
</protein>
<dbReference type="Gene3D" id="3.40.390.10">
    <property type="entry name" value="Collagenase (Catalytic Domain)"/>
    <property type="match status" value="1"/>
</dbReference>
<comment type="caution">
    <text evidence="13">The sequence shown here is derived from an EMBL/GenBank/DDBJ whole genome shotgun (WGS) entry which is preliminary data.</text>
</comment>
<dbReference type="InterPro" id="IPR001818">
    <property type="entry name" value="Pept_M10_metallopeptidase"/>
</dbReference>
<keyword evidence="3" id="KW-0645">Protease</keyword>
<dbReference type="InterPro" id="IPR018487">
    <property type="entry name" value="Hemopexin-like_repeat"/>
</dbReference>
<sequence length="520" mass="58535">MVLLLFGLVLVPPAGLVIIEDQITQATMYLSRYGYLPPNLNEPSSAALIDKKLFSKALTDFQYFFGLNESGHLDTDTIRLMETPRCGVPDKIYGEKRRRQKRYTYMDASKPKWTNLNVTYYLFNYSVNIGTHMTKLQVDADLKTSLEFWSNASALTFTKLPSPEADIMIGWAYGDHGDNYPFDGPGKTLAHAFSPCPGIGGDTHFDEAETWTTGVDKGVNLIQAATHEFGHALGLGHSAVSKAVMAPTYNGFSESFALHQDDIDGIQSLYGGPTDTARTKVQTNAPEPTKKIDTRHHVNIPETRQKEPHRVPTHNGTVKVNSLNPLCYYYTKINTMFTDAHHRTYVFVAAFFWELTTSGISWGYPKLISRNWHGAPSNLDAALNYNGLTYFFKDFHVWCYSGTSLIQGYPKQIQEAFNGIPSHIDAAVPIGDTKNLINNICQSMIILNQYHNGKGVPNNITAAFKMGVYTYIILKTGYYYRISHVSGGVVHVSKQPPYPRNFLLWWLNCPYVPQRRHHHL</sequence>
<gene>
    <name evidence="13" type="ORF">RUM44_003949</name>
</gene>
<evidence type="ECO:0000256" key="1">
    <source>
        <dbReference type="ARBA" id="ARBA00001947"/>
    </source>
</evidence>
<comment type="cofactor">
    <cofactor evidence="1">
        <name>Zn(2+)</name>
        <dbReference type="ChEBI" id="CHEBI:29105"/>
    </cofactor>
</comment>